<keyword evidence="5" id="KW-0963">Cytoplasm</keyword>
<dbReference type="EnsemblPlants" id="AET1Gv20401100.38">
    <property type="protein sequence ID" value="AET1Gv20401100.38"/>
    <property type="gene ID" value="AET1Gv20401100"/>
</dbReference>
<comment type="subcellular location">
    <subcellularLocation>
        <location evidence="2">Cytoplasm</location>
    </subcellularLocation>
    <subcellularLocation>
        <location evidence="1">Nucleus</location>
    </subcellularLocation>
</comment>
<accession>A0A452YFK7</accession>
<dbReference type="GO" id="GO:0006611">
    <property type="term" value="P:protein export from nucleus"/>
    <property type="evidence" value="ECO:0007669"/>
    <property type="project" value="TreeGrafter"/>
</dbReference>
<keyword evidence="6" id="KW-0653">Protein transport</keyword>
<comment type="similarity">
    <text evidence="3">Belongs to the exportin family.</text>
</comment>
<keyword evidence="7" id="KW-0539">Nucleus</keyword>
<proteinExistence type="inferred from homology"/>
<dbReference type="GO" id="GO:0005643">
    <property type="term" value="C:nuclear pore"/>
    <property type="evidence" value="ECO:0007669"/>
    <property type="project" value="TreeGrafter"/>
</dbReference>
<reference evidence="8" key="4">
    <citation type="submission" date="2019-03" db="UniProtKB">
        <authorList>
            <consortium name="EnsemblPlants"/>
        </authorList>
    </citation>
    <scope>IDENTIFICATION</scope>
</reference>
<organism evidence="8 9">
    <name type="scientific">Aegilops tauschii subsp. strangulata</name>
    <name type="common">Goatgrass</name>
    <dbReference type="NCBI Taxonomy" id="200361"/>
    <lineage>
        <taxon>Eukaryota</taxon>
        <taxon>Viridiplantae</taxon>
        <taxon>Streptophyta</taxon>
        <taxon>Embryophyta</taxon>
        <taxon>Tracheophyta</taxon>
        <taxon>Spermatophyta</taxon>
        <taxon>Magnoliopsida</taxon>
        <taxon>Liliopsida</taxon>
        <taxon>Poales</taxon>
        <taxon>Poaceae</taxon>
        <taxon>BOP clade</taxon>
        <taxon>Pooideae</taxon>
        <taxon>Triticodae</taxon>
        <taxon>Triticeae</taxon>
        <taxon>Triticinae</taxon>
        <taxon>Aegilops</taxon>
    </lineage>
</organism>
<dbReference type="AlphaFoldDB" id="A0A452YFK7"/>
<evidence type="ECO:0000256" key="1">
    <source>
        <dbReference type="ARBA" id="ARBA00004123"/>
    </source>
</evidence>
<evidence type="ECO:0000256" key="3">
    <source>
        <dbReference type="ARBA" id="ARBA00009466"/>
    </source>
</evidence>
<dbReference type="PANTHER" id="PTHR12596">
    <property type="entry name" value="EXPORTIN 4,7-RELATED"/>
    <property type="match status" value="1"/>
</dbReference>
<reference evidence="8" key="3">
    <citation type="journal article" date="2017" name="Nature">
        <title>Genome sequence of the progenitor of the wheat D genome Aegilops tauschii.</title>
        <authorList>
            <person name="Luo M.C."/>
            <person name="Gu Y.Q."/>
            <person name="Puiu D."/>
            <person name="Wang H."/>
            <person name="Twardziok S.O."/>
            <person name="Deal K.R."/>
            <person name="Huo N."/>
            <person name="Zhu T."/>
            <person name="Wang L."/>
            <person name="Wang Y."/>
            <person name="McGuire P.E."/>
            <person name="Liu S."/>
            <person name="Long H."/>
            <person name="Ramasamy R.K."/>
            <person name="Rodriguez J.C."/>
            <person name="Van S.L."/>
            <person name="Yuan L."/>
            <person name="Wang Z."/>
            <person name="Xia Z."/>
            <person name="Xiao L."/>
            <person name="Anderson O.D."/>
            <person name="Ouyang S."/>
            <person name="Liang Y."/>
            <person name="Zimin A.V."/>
            <person name="Pertea G."/>
            <person name="Qi P."/>
            <person name="Bennetzen J.L."/>
            <person name="Dai X."/>
            <person name="Dawson M.W."/>
            <person name="Muller H.G."/>
            <person name="Kugler K."/>
            <person name="Rivarola-Duarte L."/>
            <person name="Spannagl M."/>
            <person name="Mayer K.F.X."/>
            <person name="Lu F.H."/>
            <person name="Bevan M.W."/>
            <person name="Leroy P."/>
            <person name="Li P."/>
            <person name="You F.M."/>
            <person name="Sun Q."/>
            <person name="Liu Z."/>
            <person name="Lyons E."/>
            <person name="Wicker T."/>
            <person name="Salzberg S.L."/>
            <person name="Devos K.M."/>
            <person name="Dvorak J."/>
        </authorList>
    </citation>
    <scope>NUCLEOTIDE SEQUENCE [LARGE SCALE GENOMIC DNA]</scope>
    <source>
        <strain evidence="8">cv. AL8/78</strain>
    </source>
</reference>
<evidence type="ECO:0000256" key="7">
    <source>
        <dbReference type="ARBA" id="ARBA00023242"/>
    </source>
</evidence>
<dbReference type="PANTHER" id="PTHR12596:SF1">
    <property type="entry name" value="EXPORTIN-4"/>
    <property type="match status" value="1"/>
</dbReference>
<evidence type="ECO:0000313" key="8">
    <source>
        <dbReference type="EnsemblPlants" id="AET1Gv20401100.38"/>
    </source>
</evidence>
<dbReference type="GO" id="GO:0005049">
    <property type="term" value="F:nuclear export signal receptor activity"/>
    <property type="evidence" value="ECO:0007669"/>
    <property type="project" value="InterPro"/>
</dbReference>
<reference evidence="9" key="2">
    <citation type="journal article" date="2017" name="Nat. Plants">
        <title>The Aegilops tauschii genome reveals multiple impacts of transposons.</title>
        <authorList>
            <person name="Zhao G."/>
            <person name="Zou C."/>
            <person name="Li K."/>
            <person name="Wang K."/>
            <person name="Li T."/>
            <person name="Gao L."/>
            <person name="Zhang X."/>
            <person name="Wang H."/>
            <person name="Yang Z."/>
            <person name="Liu X."/>
            <person name="Jiang W."/>
            <person name="Mao L."/>
            <person name="Kong X."/>
            <person name="Jiao Y."/>
            <person name="Jia J."/>
        </authorList>
    </citation>
    <scope>NUCLEOTIDE SEQUENCE [LARGE SCALE GENOMIC DNA]</scope>
    <source>
        <strain evidence="9">cv. AL8/78</strain>
    </source>
</reference>
<keyword evidence="9" id="KW-1185">Reference proteome</keyword>
<dbReference type="GO" id="GO:0005737">
    <property type="term" value="C:cytoplasm"/>
    <property type="evidence" value="ECO:0007669"/>
    <property type="project" value="UniProtKB-SubCell"/>
</dbReference>
<keyword evidence="4" id="KW-0813">Transport</keyword>
<evidence type="ECO:0000256" key="6">
    <source>
        <dbReference type="ARBA" id="ARBA00022927"/>
    </source>
</evidence>
<reference evidence="8" key="5">
    <citation type="journal article" date="2021" name="G3 (Bethesda)">
        <title>Aegilops tauschii genome assembly Aet v5.0 features greater sequence contiguity and improved annotation.</title>
        <authorList>
            <person name="Wang L."/>
            <person name="Zhu T."/>
            <person name="Rodriguez J.C."/>
            <person name="Deal K.R."/>
            <person name="Dubcovsky J."/>
            <person name="McGuire P.E."/>
            <person name="Lux T."/>
            <person name="Spannagl M."/>
            <person name="Mayer K.F.X."/>
            <person name="Baldrich P."/>
            <person name="Meyers B.C."/>
            <person name="Huo N."/>
            <person name="Gu Y.Q."/>
            <person name="Zhou H."/>
            <person name="Devos K.M."/>
            <person name="Bennetzen J.L."/>
            <person name="Unver T."/>
            <person name="Budak H."/>
            <person name="Gulick P.J."/>
            <person name="Galiba G."/>
            <person name="Kalapos B."/>
            <person name="Nelson D.R."/>
            <person name="Li P."/>
            <person name="You F.M."/>
            <person name="Luo M.C."/>
            <person name="Dvorak J."/>
        </authorList>
    </citation>
    <scope>NUCLEOTIDE SEQUENCE [LARGE SCALE GENOMIC DNA]</scope>
    <source>
        <strain evidence="8">cv. AL8/78</strain>
    </source>
</reference>
<evidence type="ECO:0000256" key="2">
    <source>
        <dbReference type="ARBA" id="ARBA00004496"/>
    </source>
</evidence>
<evidence type="ECO:0000256" key="4">
    <source>
        <dbReference type="ARBA" id="ARBA00022448"/>
    </source>
</evidence>
<evidence type="ECO:0000313" key="9">
    <source>
        <dbReference type="Proteomes" id="UP000015105"/>
    </source>
</evidence>
<evidence type="ECO:0000256" key="5">
    <source>
        <dbReference type="ARBA" id="ARBA00022490"/>
    </source>
</evidence>
<sequence length="188" mass="21566">MVSIINFSRQCLDPGIRGRYFSPRLMEAVIWFLARWVATYLVPLDVSREIDSVGRHGSQHSRKLLNSFAWDNNQGELVLDFVVLMSMVALTTYQGEIELQTLTCQKLLASVVRRKHTCAYVVQLDSWRDLTRAFASGRSLFSLSGRLQTEISSRNTCMCSFLHQRSRSICAVFERPHGTSRRMPSRKC</sequence>
<dbReference type="Proteomes" id="UP000015105">
    <property type="component" value="Chromosome 1D"/>
</dbReference>
<dbReference type="Gramene" id="AET1Gv20401100.38">
    <property type="protein sequence ID" value="AET1Gv20401100.38"/>
    <property type="gene ID" value="AET1Gv20401100"/>
</dbReference>
<dbReference type="InterPro" id="IPR044189">
    <property type="entry name" value="XPO4/7-like"/>
</dbReference>
<protein>
    <submittedName>
        <fullName evidence="8">Uncharacterized protein</fullName>
    </submittedName>
</protein>
<reference evidence="9" key="1">
    <citation type="journal article" date="2014" name="Science">
        <title>Ancient hybridizations among the ancestral genomes of bread wheat.</title>
        <authorList>
            <consortium name="International Wheat Genome Sequencing Consortium,"/>
            <person name="Marcussen T."/>
            <person name="Sandve S.R."/>
            <person name="Heier L."/>
            <person name="Spannagl M."/>
            <person name="Pfeifer M."/>
            <person name="Jakobsen K.S."/>
            <person name="Wulff B.B."/>
            <person name="Steuernagel B."/>
            <person name="Mayer K.F."/>
            <person name="Olsen O.A."/>
        </authorList>
    </citation>
    <scope>NUCLEOTIDE SEQUENCE [LARGE SCALE GENOMIC DNA]</scope>
    <source>
        <strain evidence="9">cv. AL8/78</strain>
    </source>
</reference>
<name>A0A452YFK7_AEGTS</name>